<gene>
    <name evidence="2" type="ORF">LCGC14_3094530</name>
</gene>
<sequence>REAEQREEKRIADQKIADDKAEKLRKDNEAKLKKIQDEKDQVAKQLEEKRLADEKIKLVLAQRAEAELKKGDQEKVKDLIADLESLKTKYEFKSAANKNLYVNIGILLDKVVEHIRK</sequence>
<name>A0A0F8W9L5_9ZZZZ</name>
<organism evidence="2">
    <name type="scientific">marine sediment metagenome</name>
    <dbReference type="NCBI Taxonomy" id="412755"/>
    <lineage>
        <taxon>unclassified sequences</taxon>
        <taxon>metagenomes</taxon>
        <taxon>ecological metagenomes</taxon>
    </lineage>
</organism>
<accession>A0A0F8W9L5</accession>
<protein>
    <submittedName>
        <fullName evidence="2">Uncharacterized protein</fullName>
    </submittedName>
</protein>
<feature type="coiled-coil region" evidence="1">
    <location>
        <begin position="18"/>
        <end position="89"/>
    </location>
</feature>
<feature type="non-terminal residue" evidence="2">
    <location>
        <position position="1"/>
    </location>
</feature>
<evidence type="ECO:0000256" key="1">
    <source>
        <dbReference type="SAM" id="Coils"/>
    </source>
</evidence>
<dbReference type="AlphaFoldDB" id="A0A0F8W9L5"/>
<comment type="caution">
    <text evidence="2">The sequence shown here is derived from an EMBL/GenBank/DDBJ whole genome shotgun (WGS) entry which is preliminary data.</text>
</comment>
<proteinExistence type="predicted"/>
<evidence type="ECO:0000313" key="2">
    <source>
        <dbReference type="EMBL" id="KKK53467.1"/>
    </source>
</evidence>
<reference evidence="2" key="1">
    <citation type="journal article" date="2015" name="Nature">
        <title>Complex archaea that bridge the gap between prokaryotes and eukaryotes.</title>
        <authorList>
            <person name="Spang A."/>
            <person name="Saw J.H."/>
            <person name="Jorgensen S.L."/>
            <person name="Zaremba-Niedzwiedzka K."/>
            <person name="Martijn J."/>
            <person name="Lind A.E."/>
            <person name="van Eijk R."/>
            <person name="Schleper C."/>
            <person name="Guy L."/>
            <person name="Ettema T.J."/>
        </authorList>
    </citation>
    <scope>NUCLEOTIDE SEQUENCE</scope>
</reference>
<dbReference type="EMBL" id="LAZR01066491">
    <property type="protein sequence ID" value="KKK53467.1"/>
    <property type="molecule type" value="Genomic_DNA"/>
</dbReference>
<keyword evidence="1" id="KW-0175">Coiled coil</keyword>